<dbReference type="EC" id="2.1.1.198" evidence="6"/>
<comment type="similarity">
    <text evidence="6">Belongs to the methyltransferase superfamily. RsmI family.</text>
</comment>
<dbReference type="Gene3D" id="3.30.950.10">
    <property type="entry name" value="Methyltransferase, Cobalt-precorrin-4 Transmethylase, Domain 2"/>
    <property type="match status" value="1"/>
</dbReference>
<keyword evidence="5 6" id="KW-0949">S-adenosyl-L-methionine</keyword>
<evidence type="ECO:0000256" key="1">
    <source>
        <dbReference type="ARBA" id="ARBA00022490"/>
    </source>
</evidence>
<evidence type="ECO:0000313" key="8">
    <source>
        <dbReference type="EMBL" id="QFI14547.1"/>
    </source>
</evidence>
<reference evidence="8 9" key="2">
    <citation type="journal article" date="2020" name="Int. J. Syst. Evol. Microbiol.">
        <title>Borrelia maritima sp. nov., a novel species of the Borrelia burgdorferi sensu lato complex, occupying a basal position to North American species.</title>
        <authorList>
            <person name="Margos G."/>
            <person name="Fedorova N."/>
            <person name="Becker N.S."/>
            <person name="Kleinjan J.E."/>
            <person name="Marosevic D."/>
            <person name="Krebs S."/>
            <person name="Hui L."/>
            <person name="Fingerle V."/>
            <person name="Lane R.S."/>
        </authorList>
    </citation>
    <scope>NUCLEOTIDE SEQUENCE [LARGE SCALE GENOMIC DNA]</scope>
    <source>
        <strain evidence="8 9">CA690</strain>
    </source>
</reference>
<dbReference type="InterPro" id="IPR014776">
    <property type="entry name" value="4pyrrole_Mease_sub2"/>
</dbReference>
<dbReference type="SUPFAM" id="SSF53790">
    <property type="entry name" value="Tetrapyrrole methylase"/>
    <property type="match status" value="1"/>
</dbReference>
<dbReference type="InterPro" id="IPR035996">
    <property type="entry name" value="4pyrrol_Methylase_sf"/>
</dbReference>
<evidence type="ECO:0000256" key="6">
    <source>
        <dbReference type="HAMAP-Rule" id="MF_01877"/>
    </source>
</evidence>
<dbReference type="Pfam" id="PF00590">
    <property type="entry name" value="TP_methylase"/>
    <property type="match status" value="1"/>
</dbReference>
<keyword evidence="9" id="KW-1185">Reference proteome</keyword>
<proteinExistence type="inferred from homology"/>
<dbReference type="GO" id="GO:0005737">
    <property type="term" value="C:cytoplasm"/>
    <property type="evidence" value="ECO:0007669"/>
    <property type="project" value="UniProtKB-SubCell"/>
</dbReference>
<keyword evidence="3 6" id="KW-0489">Methyltransferase</keyword>
<dbReference type="InterPro" id="IPR000878">
    <property type="entry name" value="4pyrrol_Mease"/>
</dbReference>
<dbReference type="AlphaFoldDB" id="A0A5J6WCZ8"/>
<evidence type="ECO:0000259" key="7">
    <source>
        <dbReference type="Pfam" id="PF00590"/>
    </source>
</evidence>
<dbReference type="EMBL" id="CP044535">
    <property type="protein sequence ID" value="QFI14547.1"/>
    <property type="molecule type" value="Genomic_DNA"/>
</dbReference>
<dbReference type="HAMAP" id="MF_01877">
    <property type="entry name" value="16SrRNA_methyltr_I"/>
    <property type="match status" value="1"/>
</dbReference>
<protein>
    <recommendedName>
        <fullName evidence="6">Ribosomal RNA small subunit methyltransferase I</fullName>
        <ecNumber evidence="6">2.1.1.198</ecNumber>
    </recommendedName>
    <alternativeName>
        <fullName evidence="6">16S rRNA 2'-O-ribose C1402 methyltransferase</fullName>
    </alternativeName>
    <alternativeName>
        <fullName evidence="6">rRNA (cytidine-2'-O-)-methyltransferase RsmI</fullName>
    </alternativeName>
</protein>
<dbReference type="NCBIfam" id="TIGR00096">
    <property type="entry name" value="16S rRNA (cytidine(1402)-2'-O)-methyltransferase"/>
    <property type="match status" value="1"/>
</dbReference>
<dbReference type="InterPro" id="IPR008189">
    <property type="entry name" value="rRNA_ssu_MeTfrase_I"/>
</dbReference>
<dbReference type="PANTHER" id="PTHR46111">
    <property type="entry name" value="RIBOSOMAL RNA SMALL SUBUNIT METHYLTRANSFERASE I"/>
    <property type="match status" value="1"/>
</dbReference>
<evidence type="ECO:0000256" key="4">
    <source>
        <dbReference type="ARBA" id="ARBA00022679"/>
    </source>
</evidence>
<evidence type="ECO:0000256" key="5">
    <source>
        <dbReference type="ARBA" id="ARBA00022691"/>
    </source>
</evidence>
<feature type="domain" description="Tetrapyrrole methylase" evidence="7">
    <location>
        <begin position="17"/>
        <end position="209"/>
    </location>
</feature>
<gene>
    <name evidence="6 8" type="primary">rsmI</name>
    <name evidence="8" type="ORF">DB723_02120</name>
</gene>
<accession>A0A5J6WCZ8</accession>
<comment type="function">
    <text evidence="6">Catalyzes the 2'-O-methylation of the ribose of cytidine 1402 (C1402) in 16S rRNA.</text>
</comment>
<dbReference type="PROSITE" id="PS01296">
    <property type="entry name" value="RSMI"/>
    <property type="match status" value="1"/>
</dbReference>
<dbReference type="GO" id="GO:0070677">
    <property type="term" value="F:rRNA (cytosine-2'-O-)-methyltransferase activity"/>
    <property type="evidence" value="ECO:0007669"/>
    <property type="project" value="UniProtKB-UniRule"/>
</dbReference>
<dbReference type="InterPro" id="IPR018063">
    <property type="entry name" value="SAM_MeTrfase_RsmI_CS"/>
</dbReference>
<name>A0A5J6WCZ8_9SPIR</name>
<evidence type="ECO:0000313" key="9">
    <source>
        <dbReference type="Proteomes" id="UP000326393"/>
    </source>
</evidence>
<dbReference type="Proteomes" id="UP000326393">
    <property type="component" value="Chromosome"/>
</dbReference>
<keyword evidence="4 6" id="KW-0808">Transferase</keyword>
<evidence type="ECO:0000256" key="2">
    <source>
        <dbReference type="ARBA" id="ARBA00022552"/>
    </source>
</evidence>
<dbReference type="FunFam" id="3.40.1010.10:FF:000007">
    <property type="entry name" value="Ribosomal RNA small subunit methyltransferase I"/>
    <property type="match status" value="1"/>
</dbReference>
<sequence>MVLIYSFYFFGGINRAMLYIVGTPIGNLEDITYRAVNVLKSVNVIFAEDTRVTSKLLFRYKINQKMISCNAVTENNRVSLLLDYLAKGDSVAFVSDAGTPGLSDPGSLLVAAVFREGYKVCPIPGASSFNTIVSVNPFRDKAVLFEGFLPNKGLKRFKRITELYERGDAFVLLESGHRLLKLLVEISSVNLDAKILIGREMTKIYEEYRIGKPLELKNYFESNKEKIKGEFTILVSRNR</sequence>
<comment type="subcellular location">
    <subcellularLocation>
        <location evidence="6">Cytoplasm</location>
    </subcellularLocation>
</comment>
<keyword evidence="1 6" id="KW-0963">Cytoplasm</keyword>
<keyword evidence="2 6" id="KW-0698">rRNA processing</keyword>
<evidence type="ECO:0000256" key="3">
    <source>
        <dbReference type="ARBA" id="ARBA00022603"/>
    </source>
</evidence>
<dbReference type="CDD" id="cd11648">
    <property type="entry name" value="RsmI"/>
    <property type="match status" value="1"/>
</dbReference>
<dbReference type="PANTHER" id="PTHR46111:SF1">
    <property type="entry name" value="RIBOSOMAL RNA SMALL SUBUNIT METHYLTRANSFERASE I"/>
    <property type="match status" value="1"/>
</dbReference>
<comment type="catalytic activity">
    <reaction evidence="6">
        <text>cytidine(1402) in 16S rRNA + S-adenosyl-L-methionine = 2'-O-methylcytidine(1402) in 16S rRNA + S-adenosyl-L-homocysteine + H(+)</text>
        <dbReference type="Rhea" id="RHEA:42924"/>
        <dbReference type="Rhea" id="RHEA-COMP:10285"/>
        <dbReference type="Rhea" id="RHEA-COMP:10286"/>
        <dbReference type="ChEBI" id="CHEBI:15378"/>
        <dbReference type="ChEBI" id="CHEBI:57856"/>
        <dbReference type="ChEBI" id="CHEBI:59789"/>
        <dbReference type="ChEBI" id="CHEBI:74495"/>
        <dbReference type="ChEBI" id="CHEBI:82748"/>
        <dbReference type="EC" id="2.1.1.198"/>
    </reaction>
</comment>
<dbReference type="PIRSF" id="PIRSF005917">
    <property type="entry name" value="MTase_YraL"/>
    <property type="match status" value="1"/>
</dbReference>
<dbReference type="OrthoDB" id="9809084at2"/>
<dbReference type="Gene3D" id="3.40.1010.10">
    <property type="entry name" value="Cobalt-precorrin-4 Transmethylase, Domain 1"/>
    <property type="match status" value="1"/>
</dbReference>
<reference evidence="9" key="1">
    <citation type="submission" date="2019-10" db="EMBL/GenBank/DDBJ databases">
        <title>Borrelia maritima sp. nov., a novel species of the Borrelia burgdorferi sensu lato complex, occupies a basal position to North American species.</title>
        <authorList>
            <person name="Margos G."/>
            <person name="Fedorova N."/>
            <person name="Becker N.S."/>
            <person name="Kleinjan J.E."/>
            <person name="Marosevic D."/>
            <person name="Krebs S."/>
            <person name="Hui L."/>
            <person name="Fingerle V."/>
            <person name="Lane R.S."/>
        </authorList>
    </citation>
    <scope>NUCLEOTIDE SEQUENCE [LARGE SCALE GENOMIC DNA]</scope>
    <source>
        <strain evidence="9">CA690</strain>
    </source>
</reference>
<organism evidence="8 9">
    <name type="scientific">Borrelia maritima</name>
    <dbReference type="NCBI Taxonomy" id="2761123"/>
    <lineage>
        <taxon>Bacteria</taxon>
        <taxon>Pseudomonadati</taxon>
        <taxon>Spirochaetota</taxon>
        <taxon>Spirochaetia</taxon>
        <taxon>Spirochaetales</taxon>
        <taxon>Borreliaceae</taxon>
        <taxon>Borrelia</taxon>
    </lineage>
</organism>
<dbReference type="InterPro" id="IPR014777">
    <property type="entry name" value="4pyrrole_Mease_sub1"/>
</dbReference>
<dbReference type="KEGG" id="bmat:DB723_02120"/>